<dbReference type="Gene3D" id="2.60.40.10">
    <property type="entry name" value="Immunoglobulins"/>
    <property type="match status" value="1"/>
</dbReference>
<proteinExistence type="predicted"/>
<dbReference type="SUPFAM" id="SSF81296">
    <property type="entry name" value="E set domains"/>
    <property type="match status" value="1"/>
</dbReference>
<feature type="compositionally biased region" description="Basic and acidic residues" evidence="2">
    <location>
        <begin position="328"/>
        <end position="340"/>
    </location>
</feature>
<feature type="compositionally biased region" description="Polar residues" evidence="2">
    <location>
        <begin position="271"/>
        <end position="282"/>
    </location>
</feature>
<feature type="domain" description="AMP-activated protein kinase glycogen-binding" evidence="3">
    <location>
        <begin position="546"/>
        <end position="635"/>
    </location>
</feature>
<dbReference type="PANTHER" id="PTHR47434:SF2">
    <property type="entry name" value="PROTEIN PTST HOMOLOG 3, CHLOROPLASTIC"/>
    <property type="match status" value="1"/>
</dbReference>
<dbReference type="Proteomes" id="UP000619265">
    <property type="component" value="Unassembled WGS sequence"/>
</dbReference>
<accession>A0A834D3D4</accession>
<dbReference type="PANTHER" id="PTHR47434">
    <property type="entry name" value="PROTEIN PTST HOMOLOG 3, CHLOROPLASTIC"/>
    <property type="match status" value="1"/>
</dbReference>
<dbReference type="EMBL" id="LIHL02000003">
    <property type="protein sequence ID" value="KAF5475795.1"/>
    <property type="molecule type" value="Genomic_DNA"/>
</dbReference>
<keyword evidence="1" id="KW-0175">Coiled coil</keyword>
<comment type="caution">
    <text evidence="4">The sequence shown here is derived from an EMBL/GenBank/DDBJ whole genome shotgun (WGS) entry which is preliminary data.</text>
</comment>
<dbReference type="InterPro" id="IPR032640">
    <property type="entry name" value="AMPK1_CBM"/>
</dbReference>
<reference evidence="4" key="1">
    <citation type="submission" date="2015-10" db="EMBL/GenBank/DDBJ databases">
        <authorList>
            <person name="Martinez-Garcia P.J."/>
            <person name="Crepeau M.W."/>
            <person name="Puiu D."/>
            <person name="Gonzalez-Ibeas D."/>
            <person name="Whalen J."/>
            <person name="Stevens K."/>
            <person name="Paul R."/>
            <person name="Butterfield T."/>
            <person name="Britton M."/>
            <person name="Reagan R."/>
            <person name="Chakraborty S."/>
            <person name="Walawage S.L."/>
            <person name="Vasquez-Gross H.A."/>
            <person name="Cardeno C."/>
            <person name="Famula R."/>
            <person name="Pratt K."/>
            <person name="Kuruganti S."/>
            <person name="Aradhya M.K."/>
            <person name="Leslie C.A."/>
            <person name="Dandekar A.M."/>
            <person name="Salzberg S.L."/>
            <person name="Wegrzyn J.L."/>
            <person name="Langley C.H."/>
            <person name="Neale D.B."/>
        </authorList>
    </citation>
    <scope>NUCLEOTIDE SEQUENCE</scope>
    <source>
        <tissue evidence="4">Leaves</tissue>
    </source>
</reference>
<gene>
    <name evidence="4" type="ORF">F2P56_007566</name>
</gene>
<dbReference type="InterPro" id="IPR014756">
    <property type="entry name" value="Ig_E-set"/>
</dbReference>
<evidence type="ECO:0000313" key="4">
    <source>
        <dbReference type="EMBL" id="KAF5475795.1"/>
    </source>
</evidence>
<dbReference type="Gramene" id="Jr03_21010_p1">
    <property type="protein sequence ID" value="cds.Jr03_21010_p1"/>
    <property type="gene ID" value="Jr03_21010"/>
</dbReference>
<reference evidence="4" key="2">
    <citation type="submission" date="2020-03" db="EMBL/GenBank/DDBJ databases">
        <title>Walnut 2.0.</title>
        <authorList>
            <person name="Marrano A."/>
            <person name="Britton M."/>
            <person name="Zimin A.V."/>
            <person name="Zaini P.A."/>
            <person name="Workman R."/>
            <person name="Puiu D."/>
            <person name="Bianco L."/>
            <person name="Allen B.J."/>
            <person name="Troggio M."/>
            <person name="Leslie C.A."/>
            <person name="Timp W."/>
            <person name="Dendekar A."/>
            <person name="Salzberg S.L."/>
            <person name="Neale D.B."/>
        </authorList>
    </citation>
    <scope>NUCLEOTIDE SEQUENCE</scope>
    <source>
        <tissue evidence="4">Leaves</tissue>
    </source>
</reference>
<feature type="non-terminal residue" evidence="4">
    <location>
        <position position="636"/>
    </location>
</feature>
<sequence>PIRPTKSFRLRVLILHRRSKSLSQNPVRPLDACKITYFCSLMATLFHFPCFLSLYYRNLLLAPQQQQQLQQQHKLNWATHEPPPRKKFTFCACSTKKSTRGSRKVKSNAELCNDIREFVTALGLPEDHVPLMKELSQHGRKDLANIVRRRGYKLIRELISNSTKSDSDGPNPKKSLDTNQDEIGDHEHILTGQDKNVNNAVSSSTDVSIVRNYSDGLSSDSDFNSDNFRGLTVESSVNSFSEGNVSYKLRGHNKKVNDVAEDVSMSNEVSAIESSPSINQHLNSDDHSWRPIGSSVNSFLEEKPSSNLQVQDEKVNDMVEESSAVLSMEERPSHSLVDQHKKTKNANSGDDSCMPKETSANSSFEEKVDRFIQNGDLDMIDDISYGLLNESGNEEGKKFVQPQNFSVPPGEEHSEHMRNGGNAAVTLNDQMLTSKHVAPDVIVGTQSLRDDLLSSEELMTAELDKDLDTESGKREKQAEINQLRFMLRQKELELSRLKEQIKKEKLSLSDLQTKAETEIRKAQKFILKKDAELQGTEESLSGLKEVQIQFHGDGEIVEVSGSFNGWHHHIKLDPQPPCSTMGPVTSRQSRLWATVLWLYPGMYEIKFIVDGHWKIDPQRESFTRGNICNNVLRVEN</sequence>
<feature type="region of interest" description="Disordered" evidence="2">
    <location>
        <begin position="271"/>
        <end position="362"/>
    </location>
</feature>
<evidence type="ECO:0000259" key="3">
    <source>
        <dbReference type="Pfam" id="PF16561"/>
    </source>
</evidence>
<protein>
    <recommendedName>
        <fullName evidence="3">AMP-activated protein kinase glycogen-binding domain-containing protein</fullName>
    </recommendedName>
</protein>
<feature type="region of interest" description="Disordered" evidence="2">
    <location>
        <begin position="161"/>
        <end position="180"/>
    </location>
</feature>
<dbReference type="InterPro" id="IPR013783">
    <property type="entry name" value="Ig-like_fold"/>
</dbReference>
<feature type="coiled-coil region" evidence="1">
    <location>
        <begin position="473"/>
        <end position="514"/>
    </location>
</feature>
<dbReference type="CDD" id="cd02859">
    <property type="entry name" value="E_set_AMPKbeta_like_N"/>
    <property type="match status" value="1"/>
</dbReference>
<evidence type="ECO:0000313" key="5">
    <source>
        <dbReference type="Proteomes" id="UP000619265"/>
    </source>
</evidence>
<dbReference type="AlphaFoldDB" id="A0A834D3D4"/>
<evidence type="ECO:0000256" key="1">
    <source>
        <dbReference type="SAM" id="Coils"/>
    </source>
</evidence>
<evidence type="ECO:0000256" key="2">
    <source>
        <dbReference type="SAM" id="MobiDB-lite"/>
    </source>
</evidence>
<dbReference type="Pfam" id="PF16561">
    <property type="entry name" value="AMPK1_CBM"/>
    <property type="match status" value="1"/>
</dbReference>
<dbReference type="GO" id="GO:0009507">
    <property type="term" value="C:chloroplast"/>
    <property type="evidence" value="ECO:0007669"/>
    <property type="project" value="UniProtKB-ARBA"/>
</dbReference>
<organism evidence="4 5">
    <name type="scientific">Juglans regia</name>
    <name type="common">English walnut</name>
    <dbReference type="NCBI Taxonomy" id="51240"/>
    <lineage>
        <taxon>Eukaryota</taxon>
        <taxon>Viridiplantae</taxon>
        <taxon>Streptophyta</taxon>
        <taxon>Embryophyta</taxon>
        <taxon>Tracheophyta</taxon>
        <taxon>Spermatophyta</taxon>
        <taxon>Magnoliopsida</taxon>
        <taxon>eudicotyledons</taxon>
        <taxon>Gunneridae</taxon>
        <taxon>Pentapetalae</taxon>
        <taxon>rosids</taxon>
        <taxon>fabids</taxon>
        <taxon>Fagales</taxon>
        <taxon>Juglandaceae</taxon>
        <taxon>Juglans</taxon>
    </lineage>
</organism>
<name>A0A834D3D4_JUGRE</name>